<dbReference type="AlphaFoldDB" id="A0A1Y2A7X4"/>
<comment type="caution">
    <text evidence="14">The sequence shown here is derived from an EMBL/GenBank/DDBJ whole genome shotgun (WGS) entry which is preliminary data.</text>
</comment>
<dbReference type="InterPro" id="IPR036396">
    <property type="entry name" value="Cyt_P450_sf"/>
</dbReference>
<dbReference type="PANTHER" id="PTHR24305:SF112">
    <property type="entry name" value="L-ORNITHINE-N5-MONOOXYGENASE (EUROFUNG)"/>
    <property type="match status" value="1"/>
</dbReference>
<keyword evidence="4 12" id="KW-0349">Heme</keyword>
<comment type="cofactor">
    <cofactor evidence="1 12">
        <name>heme</name>
        <dbReference type="ChEBI" id="CHEBI:30413"/>
    </cofactor>
</comment>
<evidence type="ECO:0000256" key="9">
    <source>
        <dbReference type="ARBA" id="ARBA00023004"/>
    </source>
</evidence>
<keyword evidence="15" id="KW-1185">Reference proteome</keyword>
<sequence>MAIDGPQTTCVKSDFYDLLHPSVALVTAREKEIHAVRRREWNRAFAAKALSCHENKISKYIDQLDLCIERDARQHFVSDLKNLLYWFGFDAMGDFVLSNLFDMLQNEEWHSILEKGLVEMRKWAEDQMKQRLEKYEDKLASPDVAQWLLKGVKADLVKEGTWAWLAGDSLLAIVGGSEPTASALIGLFCQLAKCPNHADKICGELRHLDICDPRVLAAQAHHLNACINEALRLYSALPSGGNRTTREMGITIGDNIFHQIRTSWRHATQYPDDYFERGQEFVSERWTSRPDMVRNKAAFAPFGTGSHTCLGRHLAADEMRLIVARILTKYQYKIVPGGDRVEVDLRDQFATKPGSLRVSFELRHDEINGSHDERFEGI</sequence>
<evidence type="ECO:0000256" key="5">
    <source>
        <dbReference type="ARBA" id="ARBA00022692"/>
    </source>
</evidence>
<evidence type="ECO:0000256" key="4">
    <source>
        <dbReference type="ARBA" id="ARBA00022617"/>
    </source>
</evidence>
<dbReference type="STRING" id="1231657.A0A1Y2A7X4"/>
<name>A0A1Y2A7X4_9PLEO</name>
<evidence type="ECO:0000256" key="13">
    <source>
        <dbReference type="RuleBase" id="RU000461"/>
    </source>
</evidence>
<accession>A0A1Y2A7X4</accession>
<evidence type="ECO:0000256" key="1">
    <source>
        <dbReference type="ARBA" id="ARBA00001971"/>
    </source>
</evidence>
<dbReference type="SUPFAM" id="SSF48264">
    <property type="entry name" value="Cytochrome P450"/>
    <property type="match status" value="1"/>
</dbReference>
<proteinExistence type="inferred from homology"/>
<keyword evidence="5" id="KW-0812">Transmembrane</keyword>
<keyword evidence="6 12" id="KW-0479">Metal-binding</keyword>
<dbReference type="GO" id="GO:0004497">
    <property type="term" value="F:monooxygenase activity"/>
    <property type="evidence" value="ECO:0007669"/>
    <property type="project" value="UniProtKB-KW"/>
</dbReference>
<dbReference type="InterPro" id="IPR002403">
    <property type="entry name" value="Cyt_P450_E_grp-IV"/>
</dbReference>
<keyword evidence="11" id="KW-0472">Membrane</keyword>
<comment type="subcellular location">
    <subcellularLocation>
        <location evidence="2">Membrane</location>
    </subcellularLocation>
</comment>
<evidence type="ECO:0000256" key="12">
    <source>
        <dbReference type="PIRSR" id="PIRSR602403-1"/>
    </source>
</evidence>
<evidence type="ECO:0000313" key="14">
    <source>
        <dbReference type="EMBL" id="ORY18574.1"/>
    </source>
</evidence>
<dbReference type="PANTHER" id="PTHR24305">
    <property type="entry name" value="CYTOCHROME P450"/>
    <property type="match status" value="1"/>
</dbReference>
<dbReference type="GO" id="GO:0016705">
    <property type="term" value="F:oxidoreductase activity, acting on paired donors, with incorporation or reduction of molecular oxygen"/>
    <property type="evidence" value="ECO:0007669"/>
    <property type="project" value="InterPro"/>
</dbReference>
<dbReference type="InterPro" id="IPR050121">
    <property type="entry name" value="Cytochrome_P450_monoxygenase"/>
</dbReference>
<evidence type="ECO:0000256" key="6">
    <source>
        <dbReference type="ARBA" id="ARBA00022723"/>
    </source>
</evidence>
<dbReference type="Pfam" id="PF00067">
    <property type="entry name" value="p450"/>
    <property type="match status" value="1"/>
</dbReference>
<dbReference type="PROSITE" id="PS00086">
    <property type="entry name" value="CYTOCHROME_P450"/>
    <property type="match status" value="1"/>
</dbReference>
<dbReference type="GO" id="GO:0016020">
    <property type="term" value="C:membrane"/>
    <property type="evidence" value="ECO:0007669"/>
    <property type="project" value="UniProtKB-SubCell"/>
</dbReference>
<protein>
    <submittedName>
        <fullName evidence="14">Cytochrome P450</fullName>
    </submittedName>
</protein>
<keyword evidence="8 13" id="KW-0560">Oxidoreductase</keyword>
<evidence type="ECO:0000256" key="8">
    <source>
        <dbReference type="ARBA" id="ARBA00023002"/>
    </source>
</evidence>
<evidence type="ECO:0000256" key="3">
    <source>
        <dbReference type="ARBA" id="ARBA00010617"/>
    </source>
</evidence>
<keyword evidence="10 13" id="KW-0503">Monooxygenase</keyword>
<dbReference type="OrthoDB" id="6692864at2759"/>
<dbReference type="Gene3D" id="1.10.630.10">
    <property type="entry name" value="Cytochrome P450"/>
    <property type="match status" value="1"/>
</dbReference>
<keyword evidence="7" id="KW-1133">Transmembrane helix</keyword>
<evidence type="ECO:0000313" key="15">
    <source>
        <dbReference type="Proteomes" id="UP000193144"/>
    </source>
</evidence>
<reference evidence="14 15" key="1">
    <citation type="submission" date="2016-07" db="EMBL/GenBank/DDBJ databases">
        <title>Pervasive Adenine N6-methylation of Active Genes in Fungi.</title>
        <authorList>
            <consortium name="DOE Joint Genome Institute"/>
            <person name="Mondo S.J."/>
            <person name="Dannebaum R.O."/>
            <person name="Kuo R.C."/>
            <person name="Labutti K."/>
            <person name="Haridas S."/>
            <person name="Kuo A."/>
            <person name="Salamov A."/>
            <person name="Ahrendt S.R."/>
            <person name="Lipzen A."/>
            <person name="Sullivan W."/>
            <person name="Andreopoulos W.B."/>
            <person name="Clum A."/>
            <person name="Lindquist E."/>
            <person name="Daum C."/>
            <person name="Ramamoorthy G.K."/>
            <person name="Gryganskyi A."/>
            <person name="Culley D."/>
            <person name="Magnuson J.K."/>
            <person name="James T.Y."/>
            <person name="O'Malley M.A."/>
            <person name="Stajich J.E."/>
            <person name="Spatafora J.W."/>
            <person name="Visel A."/>
            <person name="Grigoriev I.V."/>
        </authorList>
    </citation>
    <scope>NUCLEOTIDE SEQUENCE [LARGE SCALE GENOMIC DNA]</scope>
    <source>
        <strain evidence="14 15">CBS 115471</strain>
    </source>
</reference>
<gene>
    <name evidence="14" type="ORF">BCR34DRAFT_582865</name>
</gene>
<dbReference type="InterPro" id="IPR001128">
    <property type="entry name" value="Cyt_P450"/>
</dbReference>
<evidence type="ECO:0000256" key="7">
    <source>
        <dbReference type="ARBA" id="ARBA00022989"/>
    </source>
</evidence>
<evidence type="ECO:0000256" key="2">
    <source>
        <dbReference type="ARBA" id="ARBA00004370"/>
    </source>
</evidence>
<feature type="binding site" description="axial binding residue" evidence="12">
    <location>
        <position position="309"/>
    </location>
    <ligand>
        <name>heme</name>
        <dbReference type="ChEBI" id="CHEBI:30413"/>
    </ligand>
    <ligandPart>
        <name>Fe</name>
        <dbReference type="ChEBI" id="CHEBI:18248"/>
    </ligandPart>
</feature>
<keyword evidence="9 12" id="KW-0408">Iron</keyword>
<dbReference type="Proteomes" id="UP000193144">
    <property type="component" value="Unassembled WGS sequence"/>
</dbReference>
<evidence type="ECO:0000256" key="10">
    <source>
        <dbReference type="ARBA" id="ARBA00023033"/>
    </source>
</evidence>
<dbReference type="PRINTS" id="PR00465">
    <property type="entry name" value="EP450IV"/>
</dbReference>
<organism evidence="14 15">
    <name type="scientific">Clohesyomyces aquaticus</name>
    <dbReference type="NCBI Taxonomy" id="1231657"/>
    <lineage>
        <taxon>Eukaryota</taxon>
        <taxon>Fungi</taxon>
        <taxon>Dikarya</taxon>
        <taxon>Ascomycota</taxon>
        <taxon>Pezizomycotina</taxon>
        <taxon>Dothideomycetes</taxon>
        <taxon>Pleosporomycetidae</taxon>
        <taxon>Pleosporales</taxon>
        <taxon>Lindgomycetaceae</taxon>
        <taxon>Clohesyomyces</taxon>
    </lineage>
</organism>
<dbReference type="GO" id="GO:0005506">
    <property type="term" value="F:iron ion binding"/>
    <property type="evidence" value="ECO:0007669"/>
    <property type="project" value="InterPro"/>
</dbReference>
<dbReference type="GO" id="GO:0020037">
    <property type="term" value="F:heme binding"/>
    <property type="evidence" value="ECO:0007669"/>
    <property type="project" value="InterPro"/>
</dbReference>
<dbReference type="InterPro" id="IPR017972">
    <property type="entry name" value="Cyt_P450_CS"/>
</dbReference>
<evidence type="ECO:0000256" key="11">
    <source>
        <dbReference type="ARBA" id="ARBA00023136"/>
    </source>
</evidence>
<dbReference type="EMBL" id="MCFA01000006">
    <property type="protein sequence ID" value="ORY18574.1"/>
    <property type="molecule type" value="Genomic_DNA"/>
</dbReference>
<comment type="similarity">
    <text evidence="3 13">Belongs to the cytochrome P450 family.</text>
</comment>
<dbReference type="PRINTS" id="PR00385">
    <property type="entry name" value="P450"/>
</dbReference>